<feature type="domain" description="Trypanosome variant surface glycoprotein B-type N-terminal" evidence="10">
    <location>
        <begin position="34"/>
        <end position="383"/>
    </location>
</feature>
<feature type="region of interest" description="Disordered" evidence="9">
    <location>
        <begin position="205"/>
        <end position="225"/>
    </location>
</feature>
<evidence type="ECO:0000259" key="10">
    <source>
        <dbReference type="Pfam" id="PF13206"/>
    </source>
</evidence>
<keyword evidence="3" id="KW-1003">Cell membrane</keyword>
<comment type="function">
    <text evidence="1">VSG forms a coat on the surface of the parasite. The trypanosome evades the immune response of the host by expressing a series of antigenically distinct VSGs from an estimated 1000 VSG genes.</text>
</comment>
<evidence type="ECO:0000256" key="4">
    <source>
        <dbReference type="ARBA" id="ARBA00022622"/>
    </source>
</evidence>
<dbReference type="InterPro" id="IPR025932">
    <property type="entry name" value="Trypano_VSG_B_N_dom"/>
</dbReference>
<dbReference type="Pfam" id="PF13206">
    <property type="entry name" value="VSG_B"/>
    <property type="match status" value="1"/>
</dbReference>
<evidence type="ECO:0000256" key="7">
    <source>
        <dbReference type="ARBA" id="ARBA00023180"/>
    </source>
</evidence>
<feature type="compositionally biased region" description="Polar residues" evidence="9">
    <location>
        <begin position="408"/>
        <end position="420"/>
    </location>
</feature>
<dbReference type="InterPro" id="IPR027446">
    <property type="entry name" value="VSG_C_dom_sf"/>
</dbReference>
<comment type="subcellular location">
    <subcellularLocation>
        <location evidence="2">Cell membrane</location>
        <topology evidence="2">Lipid-anchor</topology>
        <topology evidence="2">GPI-anchor</topology>
    </subcellularLocation>
</comment>
<evidence type="ECO:0000256" key="9">
    <source>
        <dbReference type="SAM" id="MobiDB-lite"/>
    </source>
</evidence>
<dbReference type="Gene3D" id="4.10.110.20">
    <property type="entry name" value="Variant surface glycoprotein MITAT 1.2, VSG 221, C-terminal domain"/>
    <property type="match status" value="1"/>
</dbReference>
<evidence type="ECO:0000256" key="6">
    <source>
        <dbReference type="ARBA" id="ARBA00023136"/>
    </source>
</evidence>
<keyword evidence="7" id="KW-0325">Glycoprotein</keyword>
<accession>Q968L4</accession>
<feature type="compositionally biased region" description="Polar residues" evidence="9">
    <location>
        <begin position="482"/>
        <end position="491"/>
    </location>
</feature>
<evidence type="ECO:0000256" key="1">
    <source>
        <dbReference type="ARBA" id="ARBA00002523"/>
    </source>
</evidence>
<dbReference type="SUPFAM" id="SSF118251">
    <property type="entry name" value="Variant surface glycoprotein MITAT 1.2, VSG 221, C-terminal domain"/>
    <property type="match status" value="1"/>
</dbReference>
<dbReference type="GO" id="GO:0098552">
    <property type="term" value="C:side of membrane"/>
    <property type="evidence" value="ECO:0007669"/>
    <property type="project" value="UniProtKB-KW"/>
</dbReference>
<dbReference type="GO" id="GO:0005886">
    <property type="term" value="C:plasma membrane"/>
    <property type="evidence" value="ECO:0007669"/>
    <property type="project" value="UniProtKB-SubCell"/>
</dbReference>
<organism evidence="11">
    <name type="scientific">Trypanosoma evansi</name>
    <dbReference type="NCBI Taxonomy" id="5697"/>
    <lineage>
        <taxon>Eukaryota</taxon>
        <taxon>Discoba</taxon>
        <taxon>Euglenozoa</taxon>
        <taxon>Kinetoplastea</taxon>
        <taxon>Metakinetoplastina</taxon>
        <taxon>Trypanosomatida</taxon>
        <taxon>Trypanosomatidae</taxon>
        <taxon>Trypanosoma</taxon>
    </lineage>
</organism>
<evidence type="ECO:0000256" key="8">
    <source>
        <dbReference type="ARBA" id="ARBA00023288"/>
    </source>
</evidence>
<keyword evidence="6" id="KW-0472">Membrane</keyword>
<evidence type="ECO:0000313" key="11">
    <source>
        <dbReference type="EMBL" id="AAK49474.1"/>
    </source>
</evidence>
<proteinExistence type="evidence at transcript level"/>
<evidence type="ECO:0000256" key="2">
    <source>
        <dbReference type="ARBA" id="ARBA00004609"/>
    </source>
</evidence>
<keyword evidence="8" id="KW-0449">Lipoprotein</keyword>
<gene>
    <name evidence="11" type="primary">VSG</name>
</gene>
<feature type="compositionally biased region" description="Basic and acidic residues" evidence="9">
    <location>
        <begin position="421"/>
        <end position="441"/>
    </location>
</feature>
<dbReference type="EMBL" id="AF317927">
    <property type="protein sequence ID" value="AAK49474.1"/>
    <property type="molecule type" value="mRNA"/>
</dbReference>
<dbReference type="AlphaFoldDB" id="Q968L4"/>
<evidence type="ECO:0000256" key="5">
    <source>
        <dbReference type="ARBA" id="ARBA00022729"/>
    </source>
</evidence>
<keyword evidence="5" id="KW-0732">Signal</keyword>
<keyword evidence="4" id="KW-0336">GPI-anchor</keyword>
<name>Q968L4_TRYEV</name>
<evidence type="ECO:0000256" key="3">
    <source>
        <dbReference type="ARBA" id="ARBA00022475"/>
    </source>
</evidence>
<reference evidence="11" key="1">
    <citation type="submission" date="2000-11" db="EMBL/GenBank/DDBJ databases">
        <title>Comparative analysis of Trypanosoma evansi variant surface glycoprotein repertoire.</title>
        <authorList>
            <person name="Urakawa T."/>
            <person name="Ngaira J."/>
            <person name="Majiwa P."/>
        </authorList>
    </citation>
    <scope>NUCLEOTIDE SEQUENCE</scope>
    <source>
        <strain evidence="11">IL3960</strain>
    </source>
</reference>
<feature type="region of interest" description="Disordered" evidence="9">
    <location>
        <begin position="403"/>
        <end position="491"/>
    </location>
</feature>
<sequence>MQGQQPQSTLKLSLGQRLNQSMLIVAVTLAISLLKMDCKAAEPAKGENKKIFGLLCGVVLAAEEEDSQPVTLATNAEKAVNDAENLALYLNNAAEVQTIAEAKTTEEINALTEDKAPESCKGAKLQTCKAAALYYKALTADQKSAVTKAATDERGFRNLINMTAIAVVQARRRQTQGKEDDGRPSAKQLLKQAVYGEQAITATAALKGPGSSRKDHCGDAQSKPGASAKKTIAASIACLCANDGSNNKACYPTQTAQQTSWTKDAEIKDWTKMKAHCKAANPPGKALTPQRLRNLLQGIKEDLYETKGTDGTHWGILGARAGTGAGACDGTEDSNAGACASFAKSSTAIEEPDWLALIDQAATKLENSASSNTNMLAAEAQIHALNQTLTTLISLNAMEALKQPTPKPANSAQAPSADSKNQQEEAEKDCNKKEKESECKATPKCAWNGEAKPPKKKCTLSEEAKQAAEAANQETGGKDGKPTNTTGSNSVLINKAPLLLAVLLF</sequence>
<protein>
    <submittedName>
        <fullName evidence="11">Variable surface glycoprotein</fullName>
    </submittedName>
</protein>